<dbReference type="InterPro" id="IPR013094">
    <property type="entry name" value="AB_hydrolase_3"/>
</dbReference>
<dbReference type="Pfam" id="PF07859">
    <property type="entry name" value="Abhydrolase_3"/>
    <property type="match status" value="1"/>
</dbReference>
<dbReference type="AlphaFoldDB" id="A0A446BCF9"/>
<name>A0A446BCF9_9PEZI</name>
<dbReference type="InterPro" id="IPR050466">
    <property type="entry name" value="Carboxylest/Gibb_receptor"/>
</dbReference>
<organism evidence="2 3">
    <name type="scientific">Thermothielavioides terrestris</name>
    <dbReference type="NCBI Taxonomy" id="2587410"/>
    <lineage>
        <taxon>Eukaryota</taxon>
        <taxon>Fungi</taxon>
        <taxon>Dikarya</taxon>
        <taxon>Ascomycota</taxon>
        <taxon>Pezizomycotina</taxon>
        <taxon>Sordariomycetes</taxon>
        <taxon>Sordariomycetidae</taxon>
        <taxon>Sordariales</taxon>
        <taxon>Chaetomiaceae</taxon>
        <taxon>Thermothielavioides</taxon>
    </lineage>
</organism>
<dbReference type="Gene3D" id="3.40.50.1820">
    <property type="entry name" value="alpha/beta hydrolase"/>
    <property type="match status" value="1"/>
</dbReference>
<proteinExistence type="predicted"/>
<dbReference type="EMBL" id="OUUZ01000003">
    <property type="protein sequence ID" value="SPQ20216.1"/>
    <property type="molecule type" value="Genomic_DNA"/>
</dbReference>
<reference evidence="2 3" key="1">
    <citation type="submission" date="2018-04" db="EMBL/GenBank/DDBJ databases">
        <authorList>
            <person name="Huttner S."/>
            <person name="Dainat J."/>
        </authorList>
    </citation>
    <scope>NUCLEOTIDE SEQUENCE [LARGE SCALE GENOMIC DNA]</scope>
</reference>
<evidence type="ECO:0000313" key="3">
    <source>
        <dbReference type="Proteomes" id="UP000289323"/>
    </source>
</evidence>
<evidence type="ECO:0000259" key="1">
    <source>
        <dbReference type="Pfam" id="PF07859"/>
    </source>
</evidence>
<accession>A0A446BCF9</accession>
<dbReference type="PANTHER" id="PTHR23024">
    <property type="entry name" value="ARYLACETAMIDE DEACETYLASE"/>
    <property type="match status" value="1"/>
</dbReference>
<dbReference type="SUPFAM" id="SSF53474">
    <property type="entry name" value="alpha/beta-Hydrolases"/>
    <property type="match status" value="1"/>
</dbReference>
<dbReference type="Proteomes" id="UP000289323">
    <property type="component" value="Unassembled WGS sequence"/>
</dbReference>
<dbReference type="PANTHER" id="PTHR23024:SF339">
    <property type="entry name" value="ALPHA_BETA HYDROLASE FOLD-3 DOMAIN-CONTAINING PROTEIN"/>
    <property type="match status" value="1"/>
</dbReference>
<dbReference type="GO" id="GO:0016787">
    <property type="term" value="F:hydrolase activity"/>
    <property type="evidence" value="ECO:0007669"/>
    <property type="project" value="InterPro"/>
</dbReference>
<gene>
    <name evidence="2" type="ORF">TT172_LOCUS2635</name>
</gene>
<feature type="domain" description="Alpha/beta hydrolase fold-3" evidence="1">
    <location>
        <begin position="59"/>
        <end position="182"/>
    </location>
</feature>
<protein>
    <submittedName>
        <fullName evidence="2">9478bf21-9348-48ff-aaf9-c2832373c193</fullName>
    </submittedName>
</protein>
<sequence>MSSLSIPPERGQQVLADLAARFDRISVPFKTVNSTPIEAAIFVPKSLTSVTETQKLPVLVHFHGGGLLMGGNPEPFFLPDWVRDLAYTTPALFISPAYRLIPESRAVDALDDVGDFWTWLHAHLPATISAHWPHLTADLGHIAAVGESAGGYLAMQSALLFSRTAKLRAAIAQYPGLYPDLTGFADRPKTADPKFDALVAEYVKNTAPGAIRVSSPWPEKVELFGAVMSNGLLAQVYGEDKEGRLTLGYALARAEEVPPPVWVIQGDDDHLVSKAWTDEVVERIRKEKPRATIKYTVQPGDHGFDGLSRLDDDWVKEGVDFVKGYWL</sequence>
<dbReference type="InterPro" id="IPR029058">
    <property type="entry name" value="AB_hydrolase_fold"/>
</dbReference>
<evidence type="ECO:0000313" key="2">
    <source>
        <dbReference type="EMBL" id="SPQ20216.1"/>
    </source>
</evidence>